<feature type="coiled-coil region" evidence="1">
    <location>
        <begin position="50"/>
        <end position="77"/>
    </location>
</feature>
<evidence type="ECO:0000313" key="4">
    <source>
        <dbReference type="Proteomes" id="UP000001819"/>
    </source>
</evidence>
<accession>A0A6I8UTR8</accession>
<feature type="region of interest" description="Disordered" evidence="2">
    <location>
        <begin position="1004"/>
        <end position="1033"/>
    </location>
</feature>
<dbReference type="KEGG" id="dpo:4804213"/>
<reference evidence="4" key="1">
    <citation type="submission" date="2024-06" db="UniProtKB">
        <authorList>
            <consortium name="RefSeq"/>
        </authorList>
    </citation>
    <scope>NUCLEOTIDE SEQUENCE [LARGE SCALE GENOMIC DNA]</scope>
    <source>
        <strain evidence="4">MV2-25</strain>
    </source>
</reference>
<dbReference type="InterPro" id="IPR019607">
    <property type="entry name" value="Putative_zinc-finger_domain"/>
</dbReference>
<reference evidence="5" key="2">
    <citation type="submission" date="2025-08" db="UniProtKB">
        <authorList>
            <consortium name="RefSeq"/>
        </authorList>
    </citation>
    <scope>IDENTIFICATION</scope>
    <source>
        <strain evidence="5">MV-25-SWS-2005</strain>
        <tissue evidence="5">Whole body</tissue>
    </source>
</reference>
<feature type="compositionally biased region" description="Low complexity" evidence="2">
    <location>
        <begin position="1005"/>
        <end position="1017"/>
    </location>
</feature>
<feature type="compositionally biased region" description="Polar residues" evidence="2">
    <location>
        <begin position="700"/>
        <end position="719"/>
    </location>
</feature>
<protein>
    <recommendedName>
        <fullName evidence="3">Putative zinc-finger domain-containing protein</fullName>
    </recommendedName>
</protein>
<feature type="region of interest" description="Disordered" evidence="2">
    <location>
        <begin position="112"/>
        <end position="133"/>
    </location>
</feature>
<keyword evidence="4" id="KW-1185">Reference proteome</keyword>
<gene>
    <name evidence="5" type="primary">LOC4804213</name>
</gene>
<feature type="compositionally biased region" description="Basic and acidic residues" evidence="2">
    <location>
        <begin position="358"/>
        <end position="373"/>
    </location>
</feature>
<feature type="compositionally biased region" description="Polar residues" evidence="2">
    <location>
        <begin position="625"/>
        <end position="649"/>
    </location>
</feature>
<feature type="region of interest" description="Disordered" evidence="2">
    <location>
        <begin position="1188"/>
        <end position="1287"/>
    </location>
</feature>
<feature type="compositionally biased region" description="Basic and acidic residues" evidence="2">
    <location>
        <begin position="906"/>
        <end position="920"/>
    </location>
</feature>
<feature type="region of interest" description="Disordered" evidence="2">
    <location>
        <begin position="471"/>
        <end position="503"/>
    </location>
</feature>
<evidence type="ECO:0000259" key="3">
    <source>
        <dbReference type="Pfam" id="PF10650"/>
    </source>
</evidence>
<feature type="region of interest" description="Disordered" evidence="2">
    <location>
        <begin position="354"/>
        <end position="373"/>
    </location>
</feature>
<feature type="compositionally biased region" description="Polar residues" evidence="2">
    <location>
        <begin position="846"/>
        <end position="872"/>
    </location>
</feature>
<feature type="compositionally biased region" description="Basic and acidic residues" evidence="2">
    <location>
        <begin position="1212"/>
        <end position="1231"/>
    </location>
</feature>
<dbReference type="Pfam" id="PF10650">
    <property type="entry name" value="zf-C3H1"/>
    <property type="match status" value="1"/>
</dbReference>
<dbReference type="Proteomes" id="UP000001819">
    <property type="component" value="Chromosome 3"/>
</dbReference>
<feature type="compositionally biased region" description="Polar residues" evidence="2">
    <location>
        <begin position="471"/>
        <end position="491"/>
    </location>
</feature>
<feature type="region of interest" description="Disordered" evidence="2">
    <location>
        <begin position="1354"/>
        <end position="1380"/>
    </location>
</feature>
<dbReference type="RefSeq" id="XP_001360808.4">
    <property type="nucleotide sequence ID" value="XM_001360771.4"/>
</dbReference>
<organism evidence="4 5">
    <name type="scientific">Drosophila pseudoobscura pseudoobscura</name>
    <name type="common">Fruit fly</name>
    <dbReference type="NCBI Taxonomy" id="46245"/>
    <lineage>
        <taxon>Eukaryota</taxon>
        <taxon>Metazoa</taxon>
        <taxon>Ecdysozoa</taxon>
        <taxon>Arthropoda</taxon>
        <taxon>Hexapoda</taxon>
        <taxon>Insecta</taxon>
        <taxon>Pterygota</taxon>
        <taxon>Neoptera</taxon>
        <taxon>Endopterygota</taxon>
        <taxon>Diptera</taxon>
        <taxon>Brachycera</taxon>
        <taxon>Muscomorpha</taxon>
        <taxon>Ephydroidea</taxon>
        <taxon>Drosophilidae</taxon>
        <taxon>Drosophila</taxon>
        <taxon>Sophophora</taxon>
    </lineage>
</organism>
<evidence type="ECO:0000256" key="1">
    <source>
        <dbReference type="SAM" id="Coils"/>
    </source>
</evidence>
<dbReference type="InParanoid" id="A0A6I8UTR8"/>
<feature type="compositionally biased region" description="Acidic residues" evidence="2">
    <location>
        <begin position="1266"/>
        <end position="1276"/>
    </location>
</feature>
<evidence type="ECO:0000256" key="2">
    <source>
        <dbReference type="SAM" id="MobiDB-lite"/>
    </source>
</evidence>
<name>A0A6I8UTR8_DROPS</name>
<keyword evidence="1" id="KW-0175">Coiled coil</keyword>
<feature type="region of interest" description="Disordered" evidence="2">
    <location>
        <begin position="694"/>
        <end position="725"/>
    </location>
</feature>
<feature type="region of interest" description="Disordered" evidence="2">
    <location>
        <begin position="615"/>
        <end position="649"/>
    </location>
</feature>
<proteinExistence type="predicted"/>
<feature type="region of interest" description="Disordered" evidence="2">
    <location>
        <begin position="840"/>
        <end position="872"/>
    </location>
</feature>
<sequence length="1380" mass="153407">MMVLRPAMSAELRQSARATDPGFSDAICDREVMDEDDREEGEIVDDYEVIISSEDEEFKLRARIQQLEENNKDVERMDMLAANLANQYNYPELEERTVRLPRKSPVYLLSDVSSHSDNDYDSQRNYQRSRLRRVDTGRRLLNGDYKRSTSARRYRPQHLRSRQLTPSYMSYQHQKPTHHQHYQQQDALLLNSFDSLTDDEIREYDVTSGNEGDDVLDLERLKLSRDKLRVALAREERNDILGQYKSSLRERLQYPLRKSPNKELLSPPVQQLPDGLCLEEGAEANALPSAPSPGGDPAELSLRLIALKSAIIKKHMARKKRDAERAYSPTDMINRVLPTVSNTDEIDDLMEISPAASPEREPSPFSYHTDDAVDTKPVDMDLAETDSDEQKDTWNVWTNNWNSLDRAGGSWRCFMPNSSLPPVSMPIVIDEDDDLYDDEEPPPPPPFHIHPIHLDEDARDAMHLVDEQNSNHSSLTYTQSVSMENTETQTKSLDKSHPETSDDEAGALRAMLLSNLKTAKEAEPRRQPLLPTPVLSFPPELLPPLPVPAPTLAVSTLKSDSIGSNDSDDPEQLRSLLLSSIATKKGSCFPTIKSRLSPEILKNAVRRFQSCAFVAPSKEDKQSQDDSQPIGQPQDDSQPIGQPQDDSQPIVQLQDDNQSFEQTHDDSQPIVQPQDDIYPIEGADKIEQEVPSQHLVEAASKSQDSNQSSIGPQPESSRGSSKDMMIQKSPCAKIIKIVKPNKVINKKSTTKRKIPTEEQSSAKLSCKRPSTLLVKEPLNQLKVHASSPVTRLVTNIDPASIKVSKLIISLADDSAGSDDNLELSSCFGYSNYTENASPLSLAMGSPSGSTTRSNTPNSEILESTPASTSNPNLRRSVMSEYFEKKIDDYLKQARSKVPTPGTNGTKEAKTDKATENTCEKERLVQTPPNVATTKTQQQTKKTPLAVRHLPVASQKEYLRLIERMQLLEQKKLKTAKKTETADKATTAALGEAPTTNGPSQVAVQKAAIHSSSSKASGAGTGTGAGAGNETQVKTIVKPIQPPRESRLKSFENSFARIGGSMIANLEKSMQLVEEAKKSKAVRMRGSHRLKELYSEMQAVRQVVEQEELKLARIQPEIQTTHQIILSLKQKRNKLYAAAMDLGKGLRGDDYRLLDEGKAEISYKSTQLSKQIRLYNSIVKYDDLTKLTEEQQPLPQPPAENDSQPPLTAMESESAREDETSRTASEAARESEANGISSDTAIVARSEPPPPDKATESEAQLMPDNQPLDEPDPEPEPEPVSKLRPGPYTVGTMRELREEEAASVRDTYLPAYRSIMPRNYSSPCDVHATICPFELMGRCEDADCSYLHLDRLEATTPASDPDPAPVPALGPLAAKNQTLSN</sequence>
<feature type="region of interest" description="Disordered" evidence="2">
    <location>
        <begin position="895"/>
        <end position="920"/>
    </location>
</feature>
<feature type="domain" description="Putative zinc-finger" evidence="3">
    <location>
        <begin position="1329"/>
        <end position="1348"/>
    </location>
</feature>
<evidence type="ECO:0000313" key="5">
    <source>
        <dbReference type="RefSeq" id="XP_001360808.4"/>
    </source>
</evidence>
<dbReference type="FunCoup" id="A0A6I8UTR8">
    <property type="interactions" value="9"/>
</dbReference>